<name>A0A0C3QQ32_9AGAM</name>
<sequence>MFSANVLSTALTVLLSVVAPSLAAPLMKRKGKGGGGRVTYVYGSHGSGNGKPLSKKTVIIIVSVIFGIVGLILLGILLWYLWMKYDIGGKLRERRRNREIKRIEKIRKEQPFVADQLFEPAPSTSHDASDQATLVAPPSPYSKSGSVTSSPSESHLALPPAYSPSARSSSEQLTMPVPVHVNSHANPSAPVPYTRELTPDPEGERAGGWREKIPFLK</sequence>
<keyword evidence="3" id="KW-0732">Signal</keyword>
<protein>
    <submittedName>
        <fullName evidence="4">Uncharacterized protein</fullName>
    </submittedName>
</protein>
<reference evidence="4 5" key="1">
    <citation type="submission" date="2014-04" db="EMBL/GenBank/DDBJ databases">
        <authorList>
            <consortium name="DOE Joint Genome Institute"/>
            <person name="Kuo A."/>
            <person name="Girlanda M."/>
            <person name="Perotto S."/>
            <person name="Kohler A."/>
            <person name="Nagy L.G."/>
            <person name="Floudas D."/>
            <person name="Copeland A."/>
            <person name="Barry K.W."/>
            <person name="Cichocki N."/>
            <person name="Veneault-Fourrey C."/>
            <person name="LaButti K."/>
            <person name="Lindquist E.A."/>
            <person name="Lipzen A."/>
            <person name="Lundell T."/>
            <person name="Morin E."/>
            <person name="Murat C."/>
            <person name="Sun H."/>
            <person name="Tunlid A."/>
            <person name="Henrissat B."/>
            <person name="Grigoriev I.V."/>
            <person name="Hibbett D.S."/>
            <person name="Martin F."/>
            <person name="Nordberg H.P."/>
            <person name="Cantor M.N."/>
            <person name="Hua S.X."/>
        </authorList>
    </citation>
    <scope>NUCLEOTIDE SEQUENCE [LARGE SCALE GENOMIC DNA]</scope>
    <source>
        <strain evidence="4 5">MUT 4182</strain>
    </source>
</reference>
<evidence type="ECO:0000313" key="5">
    <source>
        <dbReference type="Proteomes" id="UP000054248"/>
    </source>
</evidence>
<evidence type="ECO:0000256" key="2">
    <source>
        <dbReference type="SAM" id="Phobius"/>
    </source>
</evidence>
<proteinExistence type="predicted"/>
<feature type="region of interest" description="Disordered" evidence="1">
    <location>
        <begin position="120"/>
        <end position="217"/>
    </location>
</feature>
<feature type="signal peptide" evidence="3">
    <location>
        <begin position="1"/>
        <end position="23"/>
    </location>
</feature>
<keyword evidence="5" id="KW-1185">Reference proteome</keyword>
<feature type="chain" id="PRO_5002169036" evidence="3">
    <location>
        <begin position="24"/>
        <end position="217"/>
    </location>
</feature>
<keyword evidence="2" id="KW-0472">Membrane</keyword>
<feature type="compositionally biased region" description="Polar residues" evidence="1">
    <location>
        <begin position="141"/>
        <end position="153"/>
    </location>
</feature>
<dbReference type="AlphaFoldDB" id="A0A0C3QQ32"/>
<reference evidence="5" key="2">
    <citation type="submission" date="2015-01" db="EMBL/GenBank/DDBJ databases">
        <title>Evolutionary Origins and Diversification of the Mycorrhizal Mutualists.</title>
        <authorList>
            <consortium name="DOE Joint Genome Institute"/>
            <consortium name="Mycorrhizal Genomics Consortium"/>
            <person name="Kohler A."/>
            <person name="Kuo A."/>
            <person name="Nagy L.G."/>
            <person name="Floudas D."/>
            <person name="Copeland A."/>
            <person name="Barry K.W."/>
            <person name="Cichocki N."/>
            <person name="Veneault-Fourrey C."/>
            <person name="LaButti K."/>
            <person name="Lindquist E.A."/>
            <person name="Lipzen A."/>
            <person name="Lundell T."/>
            <person name="Morin E."/>
            <person name="Murat C."/>
            <person name="Riley R."/>
            <person name="Ohm R."/>
            <person name="Sun H."/>
            <person name="Tunlid A."/>
            <person name="Henrissat B."/>
            <person name="Grigoriev I.V."/>
            <person name="Hibbett D.S."/>
            <person name="Martin F."/>
        </authorList>
    </citation>
    <scope>NUCLEOTIDE SEQUENCE [LARGE SCALE GENOMIC DNA]</scope>
    <source>
        <strain evidence="5">MUT 4182</strain>
    </source>
</reference>
<dbReference type="OrthoDB" id="3255723at2759"/>
<feature type="transmembrane region" description="Helical" evidence="2">
    <location>
        <begin position="58"/>
        <end position="82"/>
    </location>
</feature>
<accession>A0A0C3QQ32</accession>
<dbReference type="Proteomes" id="UP000054248">
    <property type="component" value="Unassembled WGS sequence"/>
</dbReference>
<evidence type="ECO:0000256" key="3">
    <source>
        <dbReference type="SAM" id="SignalP"/>
    </source>
</evidence>
<dbReference type="HOGENOM" id="CLU_1273080_0_0_1"/>
<evidence type="ECO:0000313" key="4">
    <source>
        <dbReference type="EMBL" id="KIO30521.1"/>
    </source>
</evidence>
<gene>
    <name evidence="4" type="ORF">M407DRAFT_152145</name>
</gene>
<feature type="compositionally biased region" description="Low complexity" evidence="1">
    <location>
        <begin position="154"/>
        <end position="170"/>
    </location>
</feature>
<feature type="compositionally biased region" description="Polar residues" evidence="1">
    <location>
        <begin position="122"/>
        <end position="132"/>
    </location>
</feature>
<dbReference type="EMBL" id="KN822971">
    <property type="protein sequence ID" value="KIO30521.1"/>
    <property type="molecule type" value="Genomic_DNA"/>
</dbReference>
<keyword evidence="2" id="KW-0812">Transmembrane</keyword>
<organism evidence="4 5">
    <name type="scientific">Tulasnella calospora MUT 4182</name>
    <dbReference type="NCBI Taxonomy" id="1051891"/>
    <lineage>
        <taxon>Eukaryota</taxon>
        <taxon>Fungi</taxon>
        <taxon>Dikarya</taxon>
        <taxon>Basidiomycota</taxon>
        <taxon>Agaricomycotina</taxon>
        <taxon>Agaricomycetes</taxon>
        <taxon>Cantharellales</taxon>
        <taxon>Tulasnellaceae</taxon>
        <taxon>Tulasnella</taxon>
    </lineage>
</organism>
<feature type="compositionally biased region" description="Basic and acidic residues" evidence="1">
    <location>
        <begin position="202"/>
        <end position="217"/>
    </location>
</feature>
<evidence type="ECO:0000256" key="1">
    <source>
        <dbReference type="SAM" id="MobiDB-lite"/>
    </source>
</evidence>
<keyword evidence="2" id="KW-1133">Transmembrane helix</keyword>